<evidence type="ECO:0000256" key="1">
    <source>
        <dbReference type="SAM" id="MobiDB-lite"/>
    </source>
</evidence>
<proteinExistence type="predicted"/>
<feature type="region of interest" description="Disordered" evidence="1">
    <location>
        <begin position="1"/>
        <end position="70"/>
    </location>
</feature>
<feature type="compositionally biased region" description="Low complexity" evidence="1">
    <location>
        <begin position="35"/>
        <end position="44"/>
    </location>
</feature>
<sequence length="70" mass="7764">MDRYIIRQKSSPGSLAQHEKKPKIDFEDNQRAIPGTSGTSTTIIEAEASDCGSENQDTTVETGKPKKRKR</sequence>
<protein>
    <submittedName>
        <fullName evidence="2">Uncharacterized protein</fullName>
    </submittedName>
</protein>
<reference evidence="2 3" key="1">
    <citation type="submission" date="2019-01" db="EMBL/GenBank/DDBJ databases">
        <authorList>
            <person name="Sayadi A."/>
        </authorList>
    </citation>
    <scope>NUCLEOTIDE SEQUENCE [LARGE SCALE GENOMIC DNA]</scope>
</reference>
<evidence type="ECO:0000313" key="2">
    <source>
        <dbReference type="EMBL" id="VEN58230.1"/>
    </source>
</evidence>
<feature type="compositionally biased region" description="Polar residues" evidence="1">
    <location>
        <begin position="52"/>
        <end position="61"/>
    </location>
</feature>
<accession>A0A653DDD7</accession>
<dbReference type="AlphaFoldDB" id="A0A653DDD7"/>
<organism evidence="2 3">
    <name type="scientific">Callosobruchus maculatus</name>
    <name type="common">Southern cowpea weevil</name>
    <name type="synonym">Pulse bruchid</name>
    <dbReference type="NCBI Taxonomy" id="64391"/>
    <lineage>
        <taxon>Eukaryota</taxon>
        <taxon>Metazoa</taxon>
        <taxon>Ecdysozoa</taxon>
        <taxon>Arthropoda</taxon>
        <taxon>Hexapoda</taxon>
        <taxon>Insecta</taxon>
        <taxon>Pterygota</taxon>
        <taxon>Neoptera</taxon>
        <taxon>Endopterygota</taxon>
        <taxon>Coleoptera</taxon>
        <taxon>Polyphaga</taxon>
        <taxon>Cucujiformia</taxon>
        <taxon>Chrysomeloidea</taxon>
        <taxon>Chrysomelidae</taxon>
        <taxon>Bruchinae</taxon>
        <taxon>Bruchini</taxon>
        <taxon>Callosobruchus</taxon>
    </lineage>
</organism>
<feature type="compositionally biased region" description="Basic and acidic residues" evidence="1">
    <location>
        <begin position="17"/>
        <end position="30"/>
    </location>
</feature>
<dbReference type="Proteomes" id="UP000410492">
    <property type="component" value="Unassembled WGS sequence"/>
</dbReference>
<evidence type="ECO:0000313" key="3">
    <source>
        <dbReference type="Proteomes" id="UP000410492"/>
    </source>
</evidence>
<keyword evidence="3" id="KW-1185">Reference proteome</keyword>
<gene>
    <name evidence="2" type="ORF">CALMAC_LOCUS16635</name>
</gene>
<name>A0A653DDD7_CALMS</name>
<dbReference type="EMBL" id="CAACVG010011508">
    <property type="protein sequence ID" value="VEN58230.1"/>
    <property type="molecule type" value="Genomic_DNA"/>
</dbReference>
<feature type="non-terminal residue" evidence="2">
    <location>
        <position position="70"/>
    </location>
</feature>